<sequence>MEYSEVIENWKHFAERIKLLGGSVQAFAIEEPATQDEVADLEKQLGLDLPTSLKEVLLEFSKKVEFRWFMADDFELGSPFSQIFSGDRHWSLEWLVQFNNAKDNWKNEVFPNKDDSYDVIWHNKLAFHEVGNGDYLAIDLSEPDKEPIVYLSHDDGEGHGVELARNFKDFLFLTSRLGCVGGEDWQWLPFIENGRQYLNPDCQNAANFREALGLDA</sequence>
<dbReference type="SMART" id="SM00860">
    <property type="entry name" value="SMI1_KNR4"/>
    <property type="match status" value="1"/>
</dbReference>
<dbReference type="EMBL" id="JAGSPK010000001">
    <property type="protein sequence ID" value="MBR7791088.1"/>
    <property type="molecule type" value="Genomic_DNA"/>
</dbReference>
<dbReference type="RefSeq" id="WP_212677317.1">
    <property type="nucleotide sequence ID" value="NZ_JAGSPK010000001.1"/>
</dbReference>
<name>A0ABS5GXI1_9BURK</name>
<gene>
    <name evidence="2" type="ORF">KDM87_00645</name>
</gene>
<reference evidence="2 3" key="1">
    <citation type="submission" date="2021-04" db="EMBL/GenBank/DDBJ databases">
        <title>novel species isolated from subtropical streams in China.</title>
        <authorList>
            <person name="Lu H."/>
        </authorList>
    </citation>
    <scope>NUCLEOTIDE SEQUENCE [LARGE SCALE GENOMIC DNA]</scope>
    <source>
        <strain evidence="2 3">FT147W</strain>
    </source>
</reference>
<dbReference type="InterPro" id="IPR018958">
    <property type="entry name" value="Knr4/Smi1-like_dom"/>
</dbReference>
<dbReference type="InterPro" id="IPR037883">
    <property type="entry name" value="Knr4/Smi1-like_sf"/>
</dbReference>
<evidence type="ECO:0000313" key="3">
    <source>
        <dbReference type="Proteomes" id="UP000682982"/>
    </source>
</evidence>
<dbReference type="Proteomes" id="UP000682982">
    <property type="component" value="Unassembled WGS sequence"/>
</dbReference>
<organism evidence="2 3">
    <name type="scientific">Undibacterium rivi</name>
    <dbReference type="NCBI Taxonomy" id="2828729"/>
    <lineage>
        <taxon>Bacteria</taxon>
        <taxon>Pseudomonadati</taxon>
        <taxon>Pseudomonadota</taxon>
        <taxon>Betaproteobacteria</taxon>
        <taxon>Burkholderiales</taxon>
        <taxon>Oxalobacteraceae</taxon>
        <taxon>Undibacterium</taxon>
    </lineage>
</organism>
<protein>
    <submittedName>
        <fullName evidence="2">SMI1/KNR4 family protein</fullName>
    </submittedName>
</protein>
<feature type="domain" description="Knr4/Smi1-like" evidence="1">
    <location>
        <begin position="32"/>
        <end position="173"/>
    </location>
</feature>
<evidence type="ECO:0000259" key="1">
    <source>
        <dbReference type="SMART" id="SM00860"/>
    </source>
</evidence>
<dbReference type="SUPFAM" id="SSF160631">
    <property type="entry name" value="SMI1/KNR4-like"/>
    <property type="match status" value="1"/>
</dbReference>
<evidence type="ECO:0000313" key="2">
    <source>
        <dbReference type="EMBL" id="MBR7791088.1"/>
    </source>
</evidence>
<keyword evidence="3" id="KW-1185">Reference proteome</keyword>
<dbReference type="Pfam" id="PF09346">
    <property type="entry name" value="SMI1_KNR4"/>
    <property type="match status" value="1"/>
</dbReference>
<proteinExistence type="predicted"/>
<dbReference type="Gene3D" id="3.40.1580.10">
    <property type="entry name" value="SMI1/KNR4-like"/>
    <property type="match status" value="1"/>
</dbReference>
<comment type="caution">
    <text evidence="2">The sequence shown here is derived from an EMBL/GenBank/DDBJ whole genome shotgun (WGS) entry which is preliminary data.</text>
</comment>
<accession>A0ABS5GXI1</accession>